<comment type="caution">
    <text evidence="2">The sequence shown here is derived from an EMBL/GenBank/DDBJ whole genome shotgun (WGS) entry which is preliminary data.</text>
</comment>
<keyword evidence="1" id="KW-0472">Membrane</keyword>
<feature type="transmembrane region" description="Helical" evidence="1">
    <location>
        <begin position="165"/>
        <end position="183"/>
    </location>
</feature>
<keyword evidence="1" id="KW-0812">Transmembrane</keyword>
<evidence type="ECO:0000256" key="1">
    <source>
        <dbReference type="SAM" id="Phobius"/>
    </source>
</evidence>
<dbReference type="EMBL" id="BAABAQ010000010">
    <property type="protein sequence ID" value="GAA4199294.1"/>
    <property type="molecule type" value="Genomic_DNA"/>
</dbReference>
<keyword evidence="1" id="KW-1133">Transmembrane helix</keyword>
<protein>
    <recommendedName>
        <fullName evidence="4">ABC transporter permease</fullName>
    </recommendedName>
</protein>
<name>A0ABP8B6V2_9ACTN</name>
<dbReference type="Proteomes" id="UP001501251">
    <property type="component" value="Unassembled WGS sequence"/>
</dbReference>
<feature type="transmembrane region" description="Helical" evidence="1">
    <location>
        <begin position="107"/>
        <end position="129"/>
    </location>
</feature>
<evidence type="ECO:0000313" key="2">
    <source>
        <dbReference type="EMBL" id="GAA4199294.1"/>
    </source>
</evidence>
<dbReference type="RefSeq" id="WP_344920553.1">
    <property type="nucleotide sequence ID" value="NZ_BAABAQ010000010.1"/>
</dbReference>
<keyword evidence="3" id="KW-1185">Reference proteome</keyword>
<feature type="transmembrane region" description="Helical" evidence="1">
    <location>
        <begin position="248"/>
        <end position="265"/>
    </location>
</feature>
<feature type="transmembrane region" description="Helical" evidence="1">
    <location>
        <begin position="189"/>
        <end position="209"/>
    </location>
</feature>
<sequence length="272" mass="30287">MSGRLEACYRRLLLLYPKDYRDRHGEELIGTLILASRRDTASIPRRPLIREMAALMSGAFAAHALEARRTRAPWWADGLHLAVLALIVAEFSMAGPARFPLGTETSIALLLLVTLGWVRPALPLALFVFEVLTPLEPSIRSHVIVVGLAVLAVRPGKGLTRRSWTWALIPAFFWLPSVGRFGLYAHAPWAQVSTGIDVLLLGAALWATLIARDPRWTLASAIYAGTGLVLFQFDGQWAYLPWHSTRDYLYWGLVSLLVTASVVAARRTRRRI</sequence>
<feature type="transmembrane region" description="Helical" evidence="1">
    <location>
        <begin position="78"/>
        <end position="95"/>
    </location>
</feature>
<organism evidence="2 3">
    <name type="scientific">Streptosporangium oxazolinicum</name>
    <dbReference type="NCBI Taxonomy" id="909287"/>
    <lineage>
        <taxon>Bacteria</taxon>
        <taxon>Bacillati</taxon>
        <taxon>Actinomycetota</taxon>
        <taxon>Actinomycetes</taxon>
        <taxon>Streptosporangiales</taxon>
        <taxon>Streptosporangiaceae</taxon>
        <taxon>Streptosporangium</taxon>
    </lineage>
</organism>
<accession>A0ABP8B6V2</accession>
<gene>
    <name evidence="2" type="ORF">GCM10022252_50830</name>
</gene>
<proteinExistence type="predicted"/>
<evidence type="ECO:0000313" key="3">
    <source>
        <dbReference type="Proteomes" id="UP001501251"/>
    </source>
</evidence>
<reference evidence="3" key="1">
    <citation type="journal article" date="2019" name="Int. J. Syst. Evol. Microbiol.">
        <title>The Global Catalogue of Microorganisms (GCM) 10K type strain sequencing project: providing services to taxonomists for standard genome sequencing and annotation.</title>
        <authorList>
            <consortium name="The Broad Institute Genomics Platform"/>
            <consortium name="The Broad Institute Genome Sequencing Center for Infectious Disease"/>
            <person name="Wu L."/>
            <person name="Ma J."/>
        </authorList>
    </citation>
    <scope>NUCLEOTIDE SEQUENCE [LARGE SCALE GENOMIC DNA]</scope>
    <source>
        <strain evidence="3">JCM 17388</strain>
    </source>
</reference>
<evidence type="ECO:0008006" key="4">
    <source>
        <dbReference type="Google" id="ProtNLM"/>
    </source>
</evidence>
<feature type="transmembrane region" description="Helical" evidence="1">
    <location>
        <begin position="216"/>
        <end position="233"/>
    </location>
</feature>